<dbReference type="InterPro" id="IPR000313">
    <property type="entry name" value="PWWP_dom"/>
</dbReference>
<reference evidence="3" key="1">
    <citation type="journal article" date="2014" name="Nature">
        <title>Elephant shark genome provides unique insights into gnathostome evolution.</title>
        <authorList>
            <consortium name="International Elephant Shark Genome Sequencing Consortium"/>
            <person name="Venkatesh B."/>
            <person name="Lee A.P."/>
            <person name="Ravi V."/>
            <person name="Maurya A.K."/>
            <person name="Lian M.M."/>
            <person name="Swann J.B."/>
            <person name="Ohta Y."/>
            <person name="Flajnik M.F."/>
            <person name="Sutoh Y."/>
            <person name="Kasahara M."/>
            <person name="Hoon S."/>
            <person name="Gangu V."/>
            <person name="Roy S.W."/>
            <person name="Irimia M."/>
            <person name="Korzh V."/>
            <person name="Kondrychyn I."/>
            <person name="Lim Z.W."/>
            <person name="Tay B.H."/>
            <person name="Tohari S."/>
            <person name="Kong K.W."/>
            <person name="Ho S."/>
            <person name="Lorente-Galdos B."/>
            <person name="Quilez J."/>
            <person name="Marques-Bonet T."/>
            <person name="Raney B.J."/>
            <person name="Ingham P.W."/>
            <person name="Tay A."/>
            <person name="Hillier L.W."/>
            <person name="Minx P."/>
            <person name="Boehm T."/>
            <person name="Wilson R.K."/>
            <person name="Brenner S."/>
            <person name="Warren W.C."/>
        </authorList>
    </citation>
    <scope>NUCLEOTIDE SEQUENCE</scope>
    <source>
        <tissue evidence="3">Testis</tissue>
    </source>
</reference>
<feature type="compositionally biased region" description="Polar residues" evidence="1">
    <location>
        <begin position="89"/>
        <end position="104"/>
    </location>
</feature>
<evidence type="ECO:0000256" key="1">
    <source>
        <dbReference type="SAM" id="MobiDB-lite"/>
    </source>
</evidence>
<evidence type="ECO:0000313" key="3">
    <source>
        <dbReference type="EMBL" id="AFP08422.1"/>
    </source>
</evidence>
<feature type="region of interest" description="Disordered" evidence="1">
    <location>
        <begin position="88"/>
        <end position="237"/>
    </location>
</feature>
<feature type="compositionally biased region" description="Basic and acidic residues" evidence="1">
    <location>
        <begin position="181"/>
        <end position="198"/>
    </location>
</feature>
<dbReference type="Pfam" id="PF00855">
    <property type="entry name" value="PWWP"/>
    <property type="match status" value="1"/>
</dbReference>
<feature type="compositionally biased region" description="Basic and acidic residues" evidence="1">
    <location>
        <begin position="125"/>
        <end position="142"/>
    </location>
</feature>
<dbReference type="EMBL" id="JW875905">
    <property type="protein sequence ID" value="AFP08422.1"/>
    <property type="molecule type" value="mRNA"/>
</dbReference>
<dbReference type="AlphaFoldDB" id="V9L9X1"/>
<accession>V9L9X1</accession>
<sequence>MPHNFKPGDLVFAKMKGYPHWPARIEEQSNCVVKSPSNKYPIFFFGTHETAFLGSKDLFPYEECKERFGKTTKRKGFSEGLWEIENNPMVKQSVSQPPENQPSLSEAEGGADEEQKAPPDGSSDEEGKLVIDEPTKETEKAGLKRKSVTPTKAFLKRSRDTRGKKEEEEEDGGEEEDGESDVERAGKPERKDSGEGKQIRSSRGTTENTNPGAMITTEPQKIRAKAKAAPVESLDQN</sequence>
<dbReference type="PANTHER" id="PTHR12550">
    <property type="entry name" value="HEPATOMA-DERIVED GROWTH FACTOR-RELATED"/>
    <property type="match status" value="1"/>
</dbReference>
<proteinExistence type="evidence at transcript level"/>
<name>V9L9X1_CALMI</name>
<feature type="compositionally biased region" description="Acidic residues" evidence="1">
    <location>
        <begin position="167"/>
        <end position="180"/>
    </location>
</feature>
<protein>
    <submittedName>
        <fullName evidence="3">Hepatoma-derived growth factor</fullName>
    </submittedName>
</protein>
<evidence type="ECO:0000259" key="2">
    <source>
        <dbReference type="PROSITE" id="PS50812"/>
    </source>
</evidence>
<dbReference type="SUPFAM" id="SSF63748">
    <property type="entry name" value="Tudor/PWWP/MBT"/>
    <property type="match status" value="1"/>
</dbReference>
<dbReference type="PANTHER" id="PTHR12550:SF41">
    <property type="entry name" value="HEPATOMA-DERIVED GROWTH FACTOR"/>
    <property type="match status" value="1"/>
</dbReference>
<dbReference type="PROSITE" id="PS50812">
    <property type="entry name" value="PWWP"/>
    <property type="match status" value="1"/>
</dbReference>
<feature type="compositionally biased region" description="Polar residues" evidence="1">
    <location>
        <begin position="199"/>
        <end position="211"/>
    </location>
</feature>
<dbReference type="Gene3D" id="2.30.30.140">
    <property type="match status" value="1"/>
</dbReference>
<feature type="domain" description="PWWP" evidence="2">
    <location>
        <begin position="7"/>
        <end position="64"/>
    </location>
</feature>
<dbReference type="SMART" id="SM00293">
    <property type="entry name" value="PWWP"/>
    <property type="match status" value="1"/>
</dbReference>
<dbReference type="FunFam" id="2.30.30.140:FF:000017">
    <property type="entry name" value="hepatoma-derived growth factor isoform X1"/>
    <property type="match status" value="1"/>
</dbReference>
<feature type="compositionally biased region" description="Basic and acidic residues" evidence="1">
    <location>
        <begin position="157"/>
        <end position="166"/>
    </location>
</feature>
<organism evidence="3">
    <name type="scientific">Callorhinchus milii</name>
    <name type="common">Ghost shark</name>
    <dbReference type="NCBI Taxonomy" id="7868"/>
    <lineage>
        <taxon>Eukaryota</taxon>
        <taxon>Metazoa</taxon>
        <taxon>Chordata</taxon>
        <taxon>Craniata</taxon>
        <taxon>Vertebrata</taxon>
        <taxon>Chondrichthyes</taxon>
        <taxon>Holocephali</taxon>
        <taxon>Chimaeriformes</taxon>
        <taxon>Callorhinchidae</taxon>
        <taxon>Callorhinchus</taxon>
    </lineage>
</organism>